<keyword evidence="1" id="KW-1133">Transmembrane helix</keyword>
<gene>
    <name evidence="2" type="ORF">TRFO_31639</name>
</gene>
<reference evidence="2" key="1">
    <citation type="submission" date="2016-10" db="EMBL/GenBank/DDBJ databases">
        <authorList>
            <person name="Benchimol M."/>
            <person name="Almeida L.G."/>
            <person name="Vasconcelos A.T."/>
            <person name="Perreira-Neves A."/>
            <person name="Rosa I.A."/>
            <person name="Tasca T."/>
            <person name="Bogo M.R."/>
            <person name="de Souza W."/>
        </authorList>
    </citation>
    <scope>NUCLEOTIDE SEQUENCE [LARGE SCALE GENOMIC DNA]</scope>
    <source>
        <strain evidence="2">K</strain>
    </source>
</reference>
<dbReference type="VEuPathDB" id="TrichDB:TRFO_31639"/>
<keyword evidence="1" id="KW-0812">Transmembrane</keyword>
<accession>A0A1J4JQV3</accession>
<dbReference type="GeneID" id="94842746"/>
<evidence type="ECO:0000313" key="3">
    <source>
        <dbReference type="Proteomes" id="UP000179807"/>
    </source>
</evidence>
<dbReference type="Proteomes" id="UP000179807">
    <property type="component" value="Unassembled WGS sequence"/>
</dbReference>
<organism evidence="2 3">
    <name type="scientific">Tritrichomonas foetus</name>
    <dbReference type="NCBI Taxonomy" id="1144522"/>
    <lineage>
        <taxon>Eukaryota</taxon>
        <taxon>Metamonada</taxon>
        <taxon>Parabasalia</taxon>
        <taxon>Tritrichomonadida</taxon>
        <taxon>Tritrichomonadidae</taxon>
        <taxon>Tritrichomonas</taxon>
    </lineage>
</organism>
<dbReference type="InterPro" id="IPR013935">
    <property type="entry name" value="Trs120_TRAPPC9"/>
</dbReference>
<evidence type="ECO:0000256" key="1">
    <source>
        <dbReference type="SAM" id="Phobius"/>
    </source>
</evidence>
<proteinExistence type="predicted"/>
<name>A0A1J4JQV3_9EUKA</name>
<keyword evidence="1" id="KW-0472">Membrane</keyword>
<protein>
    <submittedName>
        <fullName evidence="2">Uncharacterized protein</fullName>
    </submittedName>
</protein>
<feature type="transmembrane region" description="Helical" evidence="1">
    <location>
        <begin position="127"/>
        <end position="144"/>
    </location>
</feature>
<dbReference type="AlphaFoldDB" id="A0A1J4JQV3"/>
<sequence>MYDRFQRIEYHIFQKIHFEKVHHSYKKFELNLRIKIDKYMKSILIPSDIGLRLPVIMIPIGDISEKGRSFLNILKKESFPAESYNSFQQVCQLKNVPCPESVLAKIYVCDSDSNLMMIRNRLQKEKYLFYLNCFIIVGFIDYTVNKDVHNSKERTKNFCVHPQQMNYIIYQADPDANILKEHSDRTHISFYSFKEKDAIVNIRQFLVPLIFQSIQTQIIGFPSPDKTSLRAAAKINAATALSRYSLLFLSDSKDDQIAAFSETLKALDSFKDIEPCKHASIFELMAMFEIKYPKTVKEMRFLDRIPYITPLWTFTDEKEKNDVTYLYSIAASIYSNAKSPTKMIDCLFRLFHYLRKIKSTNSKMIINLILEATNTICSNSNDDLMQCRAFELMEHVNRLGYEKRIPLLSYKFGNSFKDDAKLDFQLQTIEILYKQSKSEIVLRDLCGPIVSSLLKCALEPSLICKMIFRLLSAIGQFLSPLDQEKLFTRLIDLSMGDLRIPCDIGLSATQLSVISEFVSIQQINNETNASGNSGPIFLYNGLTKSKQNEDNFLVGVGNQFRIEFYLYNPFGIDLPTIITGSRVSDCITSEYHLPLQSKFHTKAFCCFTPLIAKEYIIDSIDCAIYEGVQKIKLPRSLKLTAIEGVPNFSVRTDLPLSNVMNLYDGEILNINLWITNSGNVEIENLTLKFSKIKASYDPIKLPIKSYTSLLIPITLEIDQSLPEIKIEIIANSKNTKYASFATIIQPIHVEAAVSIVSIEPLTSLPEIDADFSNISFVAADIKNYSDSVFNYSVAFESTAKEPYLINFPGIISKNNTLGVLSPHRTTSFILALDKSIIKSPPSLAPRSKKINAAKMEEEKLNKKLSDKQRSLLDKRVEIATFIEENLKFMWNVGSGRRGKLATNLALPSVEMMEDSIHIRPCVTYSFECENVLENKIIQTKQKVILNVFFNPIKIEKCELQLGVYQDSDYGVIWNGMLEKNYPEGVNSASFELYFIYPGKFHFKLEYSTIEGVHGHKVISLETVNSLS</sequence>
<keyword evidence="3" id="KW-1185">Reference proteome</keyword>
<dbReference type="PANTHER" id="PTHR21512:SF5">
    <property type="entry name" value="TRAFFICKING PROTEIN PARTICLE COMPLEX SUBUNIT 9"/>
    <property type="match status" value="1"/>
</dbReference>
<dbReference type="RefSeq" id="XP_068354633.1">
    <property type="nucleotide sequence ID" value="XM_068508042.1"/>
</dbReference>
<evidence type="ECO:0000313" key="2">
    <source>
        <dbReference type="EMBL" id="OHT01497.1"/>
    </source>
</evidence>
<dbReference type="GO" id="GO:0005802">
    <property type="term" value="C:trans-Golgi network"/>
    <property type="evidence" value="ECO:0007669"/>
    <property type="project" value="TreeGrafter"/>
</dbReference>
<comment type="caution">
    <text evidence="2">The sequence shown here is derived from an EMBL/GenBank/DDBJ whole genome shotgun (WGS) entry which is preliminary data.</text>
</comment>
<dbReference type="EMBL" id="MLAK01000908">
    <property type="protein sequence ID" value="OHT01497.1"/>
    <property type="molecule type" value="Genomic_DNA"/>
</dbReference>
<dbReference type="PANTHER" id="PTHR21512">
    <property type="entry name" value="TRAFFICKING PROTEIN PARTICLE COMPLEX SUBUNIT 9"/>
    <property type="match status" value="1"/>
</dbReference>
<dbReference type="OrthoDB" id="27962at2759"/>